<dbReference type="InterPro" id="IPR002656">
    <property type="entry name" value="Acyl_transf_3_dom"/>
</dbReference>
<accession>A0ABU0J5F6</accession>
<evidence type="ECO:0000313" key="4">
    <source>
        <dbReference type="Proteomes" id="UP001242480"/>
    </source>
</evidence>
<feature type="transmembrane region" description="Helical" evidence="1">
    <location>
        <begin position="52"/>
        <end position="71"/>
    </location>
</feature>
<evidence type="ECO:0000259" key="2">
    <source>
        <dbReference type="Pfam" id="PF01757"/>
    </source>
</evidence>
<name>A0ABU0J5F6_9HYPH</name>
<keyword evidence="1" id="KW-0472">Membrane</keyword>
<sequence length="359" mass="37856">MRTLGEIAAPGRNNFSAIRLAAAVAVLAAHSSTVVSGRLALAPGEVPGFDLGGLAVDVFFVLSGVMISASLERSPRLMAFAFARVMRIMPAVVVYALFVALVVGPVVTARPLAAYFEDAGFWRYIARTMLIFDGNAGLPGVFGGLPVPYDLNIPLWTLKYEAACYLGLVGLSLAGILASDRRLALFLAVFALVALAAGAHDADVAETIGAKGHVVRFASCFLIGVAAYRWRDRLPLSPPVAAALLVLWWLGSGTFLGHPLGYVALGYGALVLAMLPGGPIRRLTDATDLSYGIYIYGWLSLQVTTFAVPGLHPLGTFLLALPLAAACAAASWHFVEAPVLAYKKHWLALRSRTPVGAAP</sequence>
<organism evidence="3 4">
    <name type="scientific">Labrys wisconsinensis</name>
    <dbReference type="NCBI Taxonomy" id="425677"/>
    <lineage>
        <taxon>Bacteria</taxon>
        <taxon>Pseudomonadati</taxon>
        <taxon>Pseudomonadota</taxon>
        <taxon>Alphaproteobacteria</taxon>
        <taxon>Hyphomicrobiales</taxon>
        <taxon>Xanthobacteraceae</taxon>
        <taxon>Labrys</taxon>
    </lineage>
</organism>
<protein>
    <submittedName>
        <fullName evidence="3">Peptidoglycan/LPS O-acetylase OafA/YrhL</fullName>
    </submittedName>
</protein>
<evidence type="ECO:0000313" key="3">
    <source>
        <dbReference type="EMBL" id="MDQ0468422.1"/>
    </source>
</evidence>
<keyword evidence="1" id="KW-1133">Transmembrane helix</keyword>
<proteinExistence type="predicted"/>
<feature type="transmembrane region" description="Helical" evidence="1">
    <location>
        <begin position="317"/>
        <end position="342"/>
    </location>
</feature>
<dbReference type="PANTHER" id="PTHR23028">
    <property type="entry name" value="ACETYLTRANSFERASE"/>
    <property type="match status" value="1"/>
</dbReference>
<feature type="domain" description="Acyltransferase 3" evidence="2">
    <location>
        <begin position="15"/>
        <end position="330"/>
    </location>
</feature>
<comment type="caution">
    <text evidence="3">The sequence shown here is derived from an EMBL/GenBank/DDBJ whole genome shotgun (WGS) entry which is preliminary data.</text>
</comment>
<feature type="transmembrane region" description="Helical" evidence="1">
    <location>
        <begin position="291"/>
        <end position="311"/>
    </location>
</feature>
<dbReference type="RefSeq" id="WP_307269627.1">
    <property type="nucleotide sequence ID" value="NZ_JAUSVX010000002.1"/>
</dbReference>
<feature type="transmembrane region" description="Helical" evidence="1">
    <location>
        <begin position="262"/>
        <end position="279"/>
    </location>
</feature>
<reference evidence="3 4" key="1">
    <citation type="submission" date="2023-07" db="EMBL/GenBank/DDBJ databases">
        <title>Genomic Encyclopedia of Type Strains, Phase IV (KMG-IV): sequencing the most valuable type-strain genomes for metagenomic binning, comparative biology and taxonomic classification.</title>
        <authorList>
            <person name="Goeker M."/>
        </authorList>
    </citation>
    <scope>NUCLEOTIDE SEQUENCE [LARGE SCALE GENOMIC DNA]</scope>
    <source>
        <strain evidence="3 4">DSM 19619</strain>
    </source>
</reference>
<dbReference type="PANTHER" id="PTHR23028:SF53">
    <property type="entry name" value="ACYL_TRANSF_3 DOMAIN-CONTAINING PROTEIN"/>
    <property type="match status" value="1"/>
</dbReference>
<keyword evidence="1" id="KW-0812">Transmembrane</keyword>
<feature type="transmembrane region" description="Helical" evidence="1">
    <location>
        <begin position="183"/>
        <end position="202"/>
    </location>
</feature>
<keyword evidence="4" id="KW-1185">Reference proteome</keyword>
<dbReference type="Proteomes" id="UP001242480">
    <property type="component" value="Unassembled WGS sequence"/>
</dbReference>
<dbReference type="Pfam" id="PF01757">
    <property type="entry name" value="Acyl_transf_3"/>
    <property type="match status" value="1"/>
</dbReference>
<feature type="transmembrane region" description="Helical" evidence="1">
    <location>
        <begin position="160"/>
        <end position="178"/>
    </location>
</feature>
<dbReference type="EMBL" id="JAUSVX010000002">
    <property type="protein sequence ID" value="MDQ0468422.1"/>
    <property type="molecule type" value="Genomic_DNA"/>
</dbReference>
<feature type="transmembrane region" description="Helical" evidence="1">
    <location>
        <begin position="92"/>
        <end position="113"/>
    </location>
</feature>
<gene>
    <name evidence="3" type="ORF">QO011_001422</name>
</gene>
<evidence type="ECO:0000256" key="1">
    <source>
        <dbReference type="SAM" id="Phobius"/>
    </source>
</evidence>
<dbReference type="InterPro" id="IPR050879">
    <property type="entry name" value="Acyltransferase_3"/>
</dbReference>